<evidence type="ECO:0000259" key="4">
    <source>
        <dbReference type="Pfam" id="PF00149"/>
    </source>
</evidence>
<evidence type="ECO:0000256" key="1">
    <source>
        <dbReference type="ARBA" id="ARBA00022722"/>
    </source>
</evidence>
<dbReference type="InterPro" id="IPR029052">
    <property type="entry name" value="Metallo-depent_PP-like"/>
</dbReference>
<keyword evidence="3 5" id="KW-0269">Exonuclease</keyword>
<keyword evidence="2" id="KW-0378">Hydrolase</keyword>
<comment type="caution">
    <text evidence="6">The sequence shown here is derived from an EMBL/GenBank/DDBJ whole genome shotgun (WGS) entry which is preliminary data.</text>
</comment>
<evidence type="ECO:0000313" key="6">
    <source>
        <dbReference type="EMBL" id="PVU68470.1"/>
    </source>
</evidence>
<dbReference type="CDD" id="cd00840">
    <property type="entry name" value="MPP_Mre11_N"/>
    <property type="match status" value="1"/>
</dbReference>
<accession>A0A2T9WKV6</accession>
<reference evidence="5" key="2">
    <citation type="submission" date="2017-05" db="EMBL/GenBank/DDBJ databases">
        <authorList>
            <person name="Munson-Mcgee J.H."/>
        </authorList>
    </citation>
    <scope>NUCLEOTIDE SEQUENCE</scope>
    <source>
        <strain evidence="5">SCGC AB-777_F03</strain>
    </source>
</reference>
<dbReference type="GO" id="GO:0004527">
    <property type="term" value="F:exonuclease activity"/>
    <property type="evidence" value="ECO:0007669"/>
    <property type="project" value="UniProtKB-KW"/>
</dbReference>
<proteinExistence type="predicted"/>
<dbReference type="EMBL" id="QEFP01000010">
    <property type="protein sequence ID" value="PVU68470.1"/>
    <property type="molecule type" value="Genomic_DNA"/>
</dbReference>
<dbReference type="SUPFAM" id="SSF56300">
    <property type="entry name" value="Metallo-dependent phosphatases"/>
    <property type="match status" value="1"/>
</dbReference>
<keyword evidence="1" id="KW-0540">Nuclease</keyword>
<organism evidence="6">
    <name type="scientific">Nanobsidianus stetteri</name>
    <dbReference type="NCBI Taxonomy" id="1294122"/>
    <lineage>
        <taxon>Archaea</taxon>
        <taxon>Nanobdellota</taxon>
        <taxon>Candidatus Nanoarchaeia</taxon>
        <taxon>Nanoarchaeales</taxon>
        <taxon>Nanopusillaceae</taxon>
        <taxon>Candidatus Nanobsidianus</taxon>
    </lineage>
</organism>
<dbReference type="Pfam" id="PF00149">
    <property type="entry name" value="Metallophos"/>
    <property type="match status" value="1"/>
</dbReference>
<dbReference type="InterPro" id="IPR050535">
    <property type="entry name" value="DNA_Repair-Maintenance_Comp"/>
</dbReference>
<evidence type="ECO:0000256" key="3">
    <source>
        <dbReference type="ARBA" id="ARBA00022839"/>
    </source>
</evidence>
<name>A0A2T9WKV6_NANST</name>
<evidence type="ECO:0000256" key="2">
    <source>
        <dbReference type="ARBA" id="ARBA00022801"/>
    </source>
</evidence>
<reference evidence="6" key="3">
    <citation type="submission" date="2017-05" db="EMBL/GenBank/DDBJ databases">
        <authorList>
            <person name="Song R."/>
            <person name="Chenine A.L."/>
            <person name="Ruprecht R.M."/>
        </authorList>
    </citation>
    <scope>NUCLEOTIDE SEQUENCE</scope>
    <source>
        <strain evidence="6">SCGC AB-777_F03</strain>
    </source>
</reference>
<gene>
    <name evidence="5" type="ORF">DDW03_000045</name>
    <name evidence="6" type="ORF">DDW03_02235</name>
</gene>
<dbReference type="PANTHER" id="PTHR30337">
    <property type="entry name" value="COMPONENT OF ATP-DEPENDENT DSDNA EXONUCLEASE"/>
    <property type="match status" value="1"/>
</dbReference>
<protein>
    <submittedName>
        <fullName evidence="5">DNA repair exonuclease</fullName>
    </submittedName>
</protein>
<dbReference type="InterPro" id="IPR004843">
    <property type="entry name" value="Calcineurin-like_PHP"/>
</dbReference>
<dbReference type="PANTHER" id="PTHR30337:SF0">
    <property type="entry name" value="NUCLEASE SBCCD SUBUNIT D"/>
    <property type="match status" value="1"/>
</dbReference>
<evidence type="ECO:0000313" key="5">
    <source>
        <dbReference type="EMBL" id="MCC5446801.1"/>
    </source>
</evidence>
<reference evidence="6" key="1">
    <citation type="journal article" date="2015" name="Appl. Environ. Microbiol.">
        <title>Nanoarchaeota, Their Sulfolobales Host, and Nanoarchaeota Virus Distribution across Yellowstone National Park Hot Springs.</title>
        <authorList>
            <person name="Munson-McGee J.H."/>
            <person name="Field E.K."/>
            <person name="Bateson M."/>
            <person name="Rooney C."/>
            <person name="Stepanauskas R."/>
            <person name="Young M.J."/>
        </authorList>
    </citation>
    <scope>NUCLEOTIDE SEQUENCE [LARGE SCALE GENOMIC DNA]</scope>
    <source>
        <strain evidence="6">SCGC AB-777_F03</strain>
    </source>
</reference>
<dbReference type="EMBL" id="QEFP02000001">
    <property type="protein sequence ID" value="MCC5446801.1"/>
    <property type="molecule type" value="Genomic_DNA"/>
</dbReference>
<sequence length="379" mass="45199">MKFVHVSDTHLGCQIPVEYGEIRKYDFLNSFKQVIEFAIKEKVDFIIHSGDFFDDYFRIDSKYLLEILDILFKLKDNKIPLIFIRGNHDTKGLRQNVLEILKRLDLVYEANIKEPFIYKDVYIYGISEPSNLSYEQLRAYYKKNLSNLKFENNGYTIFMFHGAINIFPESILEGYSKEPRILSPEDFPKANYYAFGHFHKKHLEKHDNIIFALPGSTERTEISKDEENIKKGFFYVRDDNIEFKELNVRPIYIYEDIINNDYGLNKLKNDIYNKSKETIIKIKVRYKKDYYINIKNLLENLMESGYLILDDSYSLDEEIKLNNEVITIDSIIDSSFFVNDKEEVIKMFNYIKELFEEMYSGKNSDLDRIRETIFKQLIK</sequence>
<dbReference type="InterPro" id="IPR041796">
    <property type="entry name" value="Mre11_N"/>
</dbReference>
<dbReference type="Gene3D" id="3.60.21.10">
    <property type="match status" value="1"/>
</dbReference>
<dbReference type="Proteomes" id="UP000245509">
    <property type="component" value="Unassembled WGS sequence"/>
</dbReference>
<feature type="domain" description="Calcineurin-like phosphoesterase" evidence="4">
    <location>
        <begin position="1"/>
        <end position="200"/>
    </location>
</feature>
<dbReference type="AlphaFoldDB" id="A0A2T9WKV6"/>
<dbReference type="RefSeq" id="WP_228615019.1">
    <property type="nucleotide sequence ID" value="NZ_QEFP02000001.1"/>
</dbReference>
<reference evidence="5" key="4">
    <citation type="submission" date="2021-11" db="EMBL/GenBank/DDBJ databases">
        <authorList>
            <person name="Munson-Mcgee J."/>
            <person name="Field E."/>
            <person name="Bateson M."/>
            <person name="Rooney C."/>
            <person name="Stepanauskas R."/>
            <person name="Young M."/>
        </authorList>
    </citation>
    <scope>NUCLEOTIDE SEQUENCE</scope>
    <source>
        <strain evidence="5">SCGC AB-777_F03</strain>
    </source>
</reference>